<evidence type="ECO:0000256" key="1">
    <source>
        <dbReference type="ARBA" id="ARBA00006484"/>
    </source>
</evidence>
<dbReference type="Gene3D" id="3.40.50.720">
    <property type="entry name" value="NAD(P)-binding Rossmann-like Domain"/>
    <property type="match status" value="1"/>
</dbReference>
<proteinExistence type="inferred from homology"/>
<keyword evidence="2" id="KW-0812">Transmembrane</keyword>
<organism evidence="3 4">
    <name type="scientific">Polaribacter haliotis</name>
    <dbReference type="NCBI Taxonomy" id="1888915"/>
    <lineage>
        <taxon>Bacteria</taxon>
        <taxon>Pseudomonadati</taxon>
        <taxon>Bacteroidota</taxon>
        <taxon>Flavobacteriia</taxon>
        <taxon>Flavobacteriales</taxon>
        <taxon>Flavobacteriaceae</taxon>
    </lineage>
</organism>
<dbReference type="PRINTS" id="PR00080">
    <property type="entry name" value="SDRFAMILY"/>
</dbReference>
<dbReference type="RefSeq" id="WP_088353280.1">
    <property type="nucleotide sequence ID" value="NZ_CP061813.1"/>
</dbReference>
<dbReference type="PANTHER" id="PTHR42760">
    <property type="entry name" value="SHORT-CHAIN DEHYDROGENASES/REDUCTASES FAMILY MEMBER"/>
    <property type="match status" value="1"/>
</dbReference>
<dbReference type="Proteomes" id="UP000516764">
    <property type="component" value="Chromosome"/>
</dbReference>
<dbReference type="AlphaFoldDB" id="A0A7L8AJB0"/>
<keyword evidence="4" id="KW-1185">Reference proteome</keyword>
<sequence>MNNLFNLENKVVIVTGGYGYLGVGIVKSLLSFGAIVYVAGRTKDKFINKFKNENNNKLFFIEIDIMKLESIENCFEKVYKKHERIDVLINNAHSAKGNSQENMPDEDFLYTLDGVLGSVHKAIKSIIPYMKKQQFGKIINIASMYGLVSPDFRIYKGKDCEKYTNPPHYGAAKAGVKQLTKYYAVLLGSSNIQVNAIAPGPFPSLIVQQENPNFVNRLKEKNPLNRIGVPEDLSGSIILLSTNASDFITGQTLQIDGGWTIW</sequence>
<dbReference type="InterPro" id="IPR036291">
    <property type="entry name" value="NAD(P)-bd_dom_sf"/>
</dbReference>
<gene>
    <name evidence="3" type="ORF">H9I45_06460</name>
</gene>
<name>A0A7L8AJB0_9FLAO</name>
<dbReference type="PRINTS" id="PR00081">
    <property type="entry name" value="GDHRDH"/>
</dbReference>
<comment type="similarity">
    <text evidence="1">Belongs to the short-chain dehydrogenases/reductases (SDR) family.</text>
</comment>
<dbReference type="InterPro" id="IPR002347">
    <property type="entry name" value="SDR_fam"/>
</dbReference>
<evidence type="ECO:0000313" key="3">
    <source>
        <dbReference type="EMBL" id="QOD62085.1"/>
    </source>
</evidence>
<dbReference type="PANTHER" id="PTHR42760:SF40">
    <property type="entry name" value="3-OXOACYL-[ACYL-CARRIER-PROTEIN] REDUCTASE, CHLOROPLASTIC"/>
    <property type="match status" value="1"/>
</dbReference>
<accession>A0A7L8AJB0</accession>
<dbReference type="GO" id="GO:0030497">
    <property type="term" value="P:fatty acid elongation"/>
    <property type="evidence" value="ECO:0007669"/>
    <property type="project" value="TreeGrafter"/>
</dbReference>
<evidence type="ECO:0000256" key="2">
    <source>
        <dbReference type="SAM" id="Phobius"/>
    </source>
</evidence>
<dbReference type="EMBL" id="CP061813">
    <property type="protein sequence ID" value="QOD62085.1"/>
    <property type="molecule type" value="Genomic_DNA"/>
</dbReference>
<keyword evidence="2" id="KW-1133">Transmembrane helix</keyword>
<dbReference type="Pfam" id="PF13561">
    <property type="entry name" value="adh_short_C2"/>
    <property type="match status" value="1"/>
</dbReference>
<evidence type="ECO:0000313" key="4">
    <source>
        <dbReference type="Proteomes" id="UP000516764"/>
    </source>
</evidence>
<feature type="transmembrane region" description="Helical" evidence="2">
    <location>
        <begin position="20"/>
        <end position="40"/>
    </location>
</feature>
<reference evidence="3 4" key="1">
    <citation type="journal article" date="2016" name="Int. J. Syst. Evol. Microbiol.">
        <title>Polaribacter haliotis sp. nov., isolated from the gut of abalone Haliotis discus hannai.</title>
        <authorList>
            <person name="Kim Y.O."/>
            <person name="Park I.S."/>
            <person name="Park S."/>
            <person name="Nam B.H."/>
            <person name="Park J.M."/>
            <person name="Kim D.G."/>
            <person name="Yoon J.H."/>
        </authorList>
    </citation>
    <scope>NUCLEOTIDE SEQUENCE [LARGE SCALE GENOMIC DNA]</scope>
    <source>
        <strain evidence="3 4">KCTC 52418</strain>
    </source>
</reference>
<dbReference type="SUPFAM" id="SSF51735">
    <property type="entry name" value="NAD(P)-binding Rossmann-fold domains"/>
    <property type="match status" value="1"/>
</dbReference>
<dbReference type="KEGG" id="phal:H9I45_06460"/>
<dbReference type="GO" id="GO:0016616">
    <property type="term" value="F:oxidoreductase activity, acting on the CH-OH group of donors, NAD or NADP as acceptor"/>
    <property type="evidence" value="ECO:0007669"/>
    <property type="project" value="TreeGrafter"/>
</dbReference>
<protein>
    <submittedName>
        <fullName evidence="3">SDR family oxidoreductase</fullName>
    </submittedName>
</protein>
<dbReference type="OrthoDB" id="9803333at2"/>
<keyword evidence="2" id="KW-0472">Membrane</keyword>